<dbReference type="EMBL" id="GDID01000545">
    <property type="protein sequence ID" value="JAP96061.1"/>
    <property type="molecule type" value="Transcribed_RNA"/>
</dbReference>
<feature type="non-terminal residue" evidence="3">
    <location>
        <position position="1"/>
    </location>
</feature>
<feature type="region of interest" description="Disordered" evidence="1">
    <location>
        <begin position="643"/>
        <end position="665"/>
    </location>
</feature>
<sequence>IILSICGSDSNVLQNIQISTPQQFISLVKNTAGYNTTIELMNDIDFTSITNFQPLTFNGTINGNGYALQNILITTGQGPMTYNNKQYQFFGIFGNVENLTVKNTVFDNIQVFANSNDLNFNIVVEMGIIVAKASYVELNGVTIQNCVLGSYGRWNTRYIGGAIGIATSTIIKFSIISTEIELSHINNGVTTGFAIGGCVGQTGTLDVNGLDLTASLYQNDLDQVSLIAGVAGKITAIASIKGTQVTIYTELPTDKKQAYVSGLIGDADQSQITVSDVKMTLTGQYGDITPIGVIAGRNLSSSAQVSNFVVSVDLPSGSTNQVAFSSTASETVTCTNCFTQGTSVTGTVSNITAMLDFITDTWGTGNKPTPAPEAETGVVTTNPCTSEQSFCGNNAMCVKQTVNSFVSFTCMCTTTARPYDSSCRDITSCFTNTTSVCYGDESKCDLSTSKCLNIPVTDNSSTVYLLVGVAAAALIIIAVLALSIVFLHKKKQKLDKFAAPQDLQRATRVDQKQITSIQELHQEAKINDVSRLVPIEAKRINAFKPVVQNVIQQNGDKKVVRVLKMKKSEFNGKTIEQILAEKTQRPFQVHKIQQTPTKPIGLSGVQDLSRKGQKLDIGQIQRQLEAQGKKVVIKKVMKVKKEKMDEIQREIANPVQRPADKSNLQ</sequence>
<evidence type="ECO:0000256" key="2">
    <source>
        <dbReference type="SAM" id="Phobius"/>
    </source>
</evidence>
<organism evidence="3">
    <name type="scientific">Trepomonas sp. PC1</name>
    <dbReference type="NCBI Taxonomy" id="1076344"/>
    <lineage>
        <taxon>Eukaryota</taxon>
        <taxon>Metamonada</taxon>
        <taxon>Diplomonadida</taxon>
        <taxon>Hexamitidae</taxon>
        <taxon>Hexamitinae</taxon>
        <taxon>Trepomonas</taxon>
    </lineage>
</organism>
<protein>
    <submittedName>
        <fullName evidence="3">Uncharacterized protein</fullName>
    </submittedName>
</protein>
<dbReference type="Gene3D" id="2.160.20.110">
    <property type="match status" value="1"/>
</dbReference>
<evidence type="ECO:0000256" key="1">
    <source>
        <dbReference type="SAM" id="MobiDB-lite"/>
    </source>
</evidence>
<accession>A0A146KKX8</accession>
<keyword evidence="2" id="KW-1133">Transmembrane helix</keyword>
<feature type="transmembrane region" description="Helical" evidence="2">
    <location>
        <begin position="463"/>
        <end position="487"/>
    </location>
</feature>
<evidence type="ECO:0000313" key="3">
    <source>
        <dbReference type="EMBL" id="JAP96061.1"/>
    </source>
</evidence>
<proteinExistence type="predicted"/>
<gene>
    <name evidence="3" type="ORF">TPC1_10733</name>
</gene>
<keyword evidence="2" id="KW-0472">Membrane</keyword>
<keyword evidence="2" id="KW-0812">Transmembrane</keyword>
<dbReference type="AlphaFoldDB" id="A0A146KKX8"/>
<reference evidence="3" key="1">
    <citation type="submission" date="2015-07" db="EMBL/GenBank/DDBJ databases">
        <title>Adaptation to a free-living lifestyle via gene acquisitions in the diplomonad Trepomonas sp. PC1.</title>
        <authorList>
            <person name="Xu F."/>
            <person name="Jerlstrom-Hultqvist J."/>
            <person name="Kolisko M."/>
            <person name="Simpson A.G.B."/>
            <person name="Roger A.J."/>
            <person name="Svard S.G."/>
            <person name="Andersson J.O."/>
        </authorList>
    </citation>
    <scope>NUCLEOTIDE SEQUENCE</scope>
    <source>
        <strain evidence="3">PC1</strain>
    </source>
</reference>
<name>A0A146KKX8_9EUKA</name>